<name>A0A645FTK0_9ZZZZ</name>
<dbReference type="EMBL" id="VSSQ01064097">
    <property type="protein sequence ID" value="MPN17066.1"/>
    <property type="molecule type" value="Genomic_DNA"/>
</dbReference>
<comment type="caution">
    <text evidence="1">The sequence shown here is derived from an EMBL/GenBank/DDBJ whole genome shotgun (WGS) entry which is preliminary data.</text>
</comment>
<accession>A0A645FTK0</accession>
<dbReference type="AlphaFoldDB" id="A0A645FTK0"/>
<proteinExistence type="predicted"/>
<organism evidence="1">
    <name type="scientific">bioreactor metagenome</name>
    <dbReference type="NCBI Taxonomy" id="1076179"/>
    <lineage>
        <taxon>unclassified sequences</taxon>
        <taxon>metagenomes</taxon>
        <taxon>ecological metagenomes</taxon>
    </lineage>
</organism>
<evidence type="ECO:0000313" key="1">
    <source>
        <dbReference type="EMBL" id="MPN17066.1"/>
    </source>
</evidence>
<sequence length="58" mass="6211">MTIGHVQQTDVAELRQLVHFGSSSLGAGNVAVQRHATCRSNGQHLEELSAVHAHGRNP</sequence>
<reference evidence="1" key="1">
    <citation type="submission" date="2019-08" db="EMBL/GenBank/DDBJ databases">
        <authorList>
            <person name="Kucharzyk K."/>
            <person name="Murdoch R.W."/>
            <person name="Higgins S."/>
            <person name="Loffler F."/>
        </authorList>
    </citation>
    <scope>NUCLEOTIDE SEQUENCE</scope>
</reference>
<protein>
    <submittedName>
        <fullName evidence="1">Uncharacterized protein</fullName>
    </submittedName>
</protein>
<gene>
    <name evidence="1" type="ORF">SDC9_164416</name>
</gene>